<dbReference type="Pfam" id="PF07729">
    <property type="entry name" value="FCD"/>
    <property type="match status" value="1"/>
</dbReference>
<dbReference type="InterPro" id="IPR011711">
    <property type="entry name" value="GntR_C"/>
</dbReference>
<dbReference type="RefSeq" id="WP_021013680.1">
    <property type="nucleotide sequence ID" value="NZ_CP025084.1"/>
</dbReference>
<dbReference type="InterPro" id="IPR008920">
    <property type="entry name" value="TF_FadR/GntR_C"/>
</dbReference>
<dbReference type="SMART" id="SM00895">
    <property type="entry name" value="FCD"/>
    <property type="match status" value="1"/>
</dbReference>
<evidence type="ECO:0000313" key="7">
    <source>
        <dbReference type="Proteomes" id="UP000017700"/>
    </source>
</evidence>
<dbReference type="PRINTS" id="PR00035">
    <property type="entry name" value="HTHGNTR"/>
</dbReference>
<accession>A0A2I5T2X0</accession>
<dbReference type="Proteomes" id="UP000017700">
    <property type="component" value="Chromosome"/>
</dbReference>
<evidence type="ECO:0000256" key="2">
    <source>
        <dbReference type="ARBA" id="ARBA00023125"/>
    </source>
</evidence>
<keyword evidence="3" id="KW-0804">Transcription</keyword>
<dbReference type="PANTHER" id="PTHR43537:SF5">
    <property type="entry name" value="UXU OPERON TRANSCRIPTIONAL REGULATOR"/>
    <property type="match status" value="1"/>
</dbReference>
<dbReference type="STRING" id="104623.Ser39006_00403"/>
<name>A0A2I5T2X0_SERS3</name>
<proteinExistence type="predicted"/>
<dbReference type="EMBL" id="CP025085">
    <property type="protein sequence ID" value="AUG98871.1"/>
    <property type="molecule type" value="Genomic_DNA"/>
</dbReference>
<evidence type="ECO:0000256" key="1">
    <source>
        <dbReference type="ARBA" id="ARBA00023015"/>
    </source>
</evidence>
<dbReference type="SUPFAM" id="SSF46785">
    <property type="entry name" value="Winged helix' DNA-binding domain"/>
    <property type="match status" value="1"/>
</dbReference>
<dbReference type="GO" id="GO:0003700">
    <property type="term" value="F:DNA-binding transcription factor activity"/>
    <property type="evidence" value="ECO:0007669"/>
    <property type="project" value="InterPro"/>
</dbReference>
<gene>
    <name evidence="5" type="ORF">CWC46_02975</name>
    <name evidence="6" type="ORF">Ser39006_002975</name>
</gene>
<protein>
    <submittedName>
        <fullName evidence="6">FadR family transcriptional regulator</fullName>
    </submittedName>
</protein>
<keyword evidence="1" id="KW-0805">Transcription regulation</keyword>
<evidence type="ECO:0000313" key="8">
    <source>
        <dbReference type="Proteomes" id="UP000233778"/>
    </source>
</evidence>
<dbReference type="PANTHER" id="PTHR43537">
    <property type="entry name" value="TRANSCRIPTIONAL REGULATOR, GNTR FAMILY"/>
    <property type="match status" value="1"/>
</dbReference>
<dbReference type="OrthoDB" id="5450856at2"/>
<dbReference type="AlphaFoldDB" id="A0A2I5T2X0"/>
<dbReference type="InterPro" id="IPR036388">
    <property type="entry name" value="WH-like_DNA-bd_sf"/>
</dbReference>
<evidence type="ECO:0000256" key="3">
    <source>
        <dbReference type="ARBA" id="ARBA00023163"/>
    </source>
</evidence>
<dbReference type="KEGG" id="sera:Ser39006_002975"/>
<organism evidence="6 7">
    <name type="scientific">Serratia sp. (strain ATCC 39006)</name>
    <name type="common">Prodigiosinella confusarubida</name>
    <dbReference type="NCBI Taxonomy" id="104623"/>
    <lineage>
        <taxon>Bacteria</taxon>
        <taxon>Pseudomonadati</taxon>
        <taxon>Pseudomonadota</taxon>
        <taxon>Gammaproteobacteria</taxon>
        <taxon>Enterobacterales</taxon>
        <taxon>Pectobacteriaceae</taxon>
        <taxon>Prodigiosinella</taxon>
    </lineage>
</organism>
<dbReference type="PROSITE" id="PS50949">
    <property type="entry name" value="HTH_GNTR"/>
    <property type="match status" value="1"/>
</dbReference>
<dbReference type="Pfam" id="PF00392">
    <property type="entry name" value="GntR"/>
    <property type="match status" value="1"/>
</dbReference>
<evidence type="ECO:0000259" key="4">
    <source>
        <dbReference type="PROSITE" id="PS50949"/>
    </source>
</evidence>
<dbReference type="KEGG" id="serq:CWC46_02975"/>
<reference evidence="6" key="4">
    <citation type="submission" date="2017-11" db="EMBL/GenBank/DDBJ databases">
        <title>Complete genome sequence of Serratia sp. ATCC 39006.</title>
        <authorList>
            <person name="Hampton H.G."/>
            <person name="Jackson S.A."/>
            <person name="Jauregui R."/>
            <person name="Poulter G.T.M."/>
            <person name="Salmond G.P.C."/>
            <person name="Fineran P.C."/>
        </authorList>
    </citation>
    <scope>NUCLEOTIDE SEQUENCE</scope>
    <source>
        <strain evidence="6">ATCC 39006</strain>
    </source>
</reference>
<dbReference type="EMBL" id="CP025084">
    <property type="protein sequence ID" value="AUH03186.1"/>
    <property type="molecule type" value="Genomic_DNA"/>
</dbReference>
<dbReference type="Proteomes" id="UP000233778">
    <property type="component" value="Chromosome"/>
</dbReference>
<dbReference type="GO" id="GO:0003677">
    <property type="term" value="F:DNA binding"/>
    <property type="evidence" value="ECO:0007669"/>
    <property type="project" value="UniProtKB-KW"/>
</dbReference>
<dbReference type="Gene3D" id="1.10.10.10">
    <property type="entry name" value="Winged helix-like DNA-binding domain superfamily/Winged helix DNA-binding domain"/>
    <property type="match status" value="1"/>
</dbReference>
<sequence>MVLPLPTLKVERLYRQISNLLITCIKNGQFGAGELLPSERELARQLGVSRSSIREALIALEITGWVEIRTGNGVYVSDPLPAIATSPVDDEFSLKSFIHARQIYEAMMAELAAHNATDDQRAELLEITHDLTRLHVNDEKFLHEDKRFHLLISEMSGNEVLRDMMEYLWNKRKTLRFVRLESHYADTNFPLAMNQDHTDITNAIVARDAPQARACMERHLQHVYDHLFGSEEQ</sequence>
<evidence type="ECO:0000313" key="5">
    <source>
        <dbReference type="EMBL" id="AUG98871.1"/>
    </source>
</evidence>
<reference evidence="6" key="2">
    <citation type="submission" date="2013-09" db="EMBL/GenBank/DDBJ databases">
        <authorList>
            <person name="Wang G."/>
            <person name="Yang Y."/>
            <person name="Su Y."/>
        </authorList>
    </citation>
    <scope>NUCLEOTIDE SEQUENCE</scope>
    <source>
        <strain evidence="6">ATCC 39006</strain>
    </source>
</reference>
<dbReference type="SUPFAM" id="SSF48008">
    <property type="entry name" value="GntR ligand-binding domain-like"/>
    <property type="match status" value="1"/>
</dbReference>
<keyword evidence="2" id="KW-0238">DNA-binding</keyword>
<keyword evidence="7" id="KW-1185">Reference proteome</keyword>
<reference evidence="5 8" key="3">
    <citation type="submission" date="2017-11" db="EMBL/GenBank/DDBJ databases">
        <title>Complete genome sequence of Serratia sp. ATCC 39006 LacA.</title>
        <authorList>
            <person name="Hampton H.G."/>
            <person name="Jackson S.A."/>
            <person name="Jauregui R."/>
            <person name="Poulter G.T.M."/>
            <person name="Salmond G.P.C."/>
            <person name="Fineran P.C."/>
        </authorList>
    </citation>
    <scope>NUCLEOTIDE SEQUENCE [LARGE SCALE GENOMIC DNA]</scope>
    <source>
        <strain evidence="5 8">ATCC 39006</strain>
    </source>
</reference>
<dbReference type="CDD" id="cd07377">
    <property type="entry name" value="WHTH_GntR"/>
    <property type="match status" value="1"/>
</dbReference>
<dbReference type="SMART" id="SM00345">
    <property type="entry name" value="HTH_GNTR"/>
    <property type="match status" value="1"/>
</dbReference>
<feature type="domain" description="HTH gntR-type" evidence="4">
    <location>
        <begin position="11"/>
        <end position="79"/>
    </location>
</feature>
<dbReference type="Gene3D" id="1.20.120.530">
    <property type="entry name" value="GntR ligand-binding domain-like"/>
    <property type="match status" value="1"/>
</dbReference>
<dbReference type="InterPro" id="IPR036390">
    <property type="entry name" value="WH_DNA-bd_sf"/>
</dbReference>
<evidence type="ECO:0000313" key="6">
    <source>
        <dbReference type="EMBL" id="AUH03186.1"/>
    </source>
</evidence>
<reference evidence="6 7" key="1">
    <citation type="journal article" date="2013" name="Genome Announc.">
        <title>Draft genome sequence of Serratia sp. strain ATCC 39006, a model bacterium for analysis of the biosynthesis and regulation of prodigiosin, a carbapenem, and gas vesicles.</title>
        <authorList>
            <person name="Fineran P.C."/>
            <person name="Iglesias Cans M.C."/>
            <person name="Ramsay J.P."/>
            <person name="Wilf N.M."/>
            <person name="Cossyleon D."/>
            <person name="McNeil M.B."/>
            <person name="Williamson N.R."/>
            <person name="Monson R.E."/>
            <person name="Becher S.A."/>
            <person name="Stanton J.A."/>
            <person name="Brugger K."/>
            <person name="Brown S.D."/>
            <person name="Salmond G.P."/>
        </authorList>
    </citation>
    <scope>NUCLEOTIDE SEQUENCE [LARGE SCALE GENOMIC DNA]</scope>
    <source>
        <strain evidence="6">ATCC 39006</strain>
        <strain evidence="7">ATCC 39006 / SC 11482</strain>
    </source>
</reference>
<dbReference type="InterPro" id="IPR000524">
    <property type="entry name" value="Tscrpt_reg_HTH_GntR"/>
</dbReference>